<evidence type="ECO:0000313" key="1">
    <source>
        <dbReference type="EMBL" id="SDO21704.1"/>
    </source>
</evidence>
<dbReference type="EMBL" id="FNGY01000012">
    <property type="protein sequence ID" value="SDO21704.1"/>
    <property type="molecule type" value="Genomic_DNA"/>
</dbReference>
<evidence type="ECO:0000313" key="2">
    <source>
        <dbReference type="Proteomes" id="UP000183200"/>
    </source>
</evidence>
<name>A0A1H0HRG0_9SPHI</name>
<dbReference type="RefSeq" id="WP_074612200.1">
    <property type="nucleotide sequence ID" value="NZ_FNGY01000012.1"/>
</dbReference>
<dbReference type="OrthoDB" id="1038436at2"/>
<dbReference type="AlphaFoldDB" id="A0A1H0HRG0"/>
<reference evidence="2" key="1">
    <citation type="submission" date="2016-10" db="EMBL/GenBank/DDBJ databases">
        <authorList>
            <person name="Varghese N."/>
            <person name="Submissions S."/>
        </authorList>
    </citation>
    <scope>NUCLEOTIDE SEQUENCE [LARGE SCALE GENOMIC DNA]</scope>
    <source>
        <strain evidence="2">DSM 19110</strain>
    </source>
</reference>
<protein>
    <submittedName>
        <fullName evidence="1">Uncharacterized protein</fullName>
    </submittedName>
</protein>
<keyword evidence="2" id="KW-1185">Reference proteome</keyword>
<accession>A0A1H0HRG0</accession>
<organism evidence="1 2">
    <name type="scientific">Pedobacter steynii</name>
    <dbReference type="NCBI Taxonomy" id="430522"/>
    <lineage>
        <taxon>Bacteria</taxon>
        <taxon>Pseudomonadati</taxon>
        <taxon>Bacteroidota</taxon>
        <taxon>Sphingobacteriia</taxon>
        <taxon>Sphingobacteriales</taxon>
        <taxon>Sphingobacteriaceae</taxon>
        <taxon>Pedobacter</taxon>
    </lineage>
</organism>
<dbReference type="Proteomes" id="UP000183200">
    <property type="component" value="Unassembled WGS sequence"/>
</dbReference>
<sequence>MKKTLKEMVQVTLLATSLMAVAIGCKKEKIEPEKEVLSAPEKETEVETLTIFFAKLINVQPSDIQYNKETEQFSLWGVDQVKKDELMKMHENSIKEQELRMQENSKNQAL</sequence>
<gene>
    <name evidence="1" type="ORF">SAMN05421820_112232</name>
</gene>
<proteinExistence type="predicted"/>
<dbReference type="PROSITE" id="PS51257">
    <property type="entry name" value="PROKAR_LIPOPROTEIN"/>
    <property type="match status" value="1"/>
</dbReference>